<keyword evidence="1" id="KW-0202">Cytokine</keyword>
<dbReference type="InterPro" id="IPR036048">
    <property type="entry name" value="Interleukin_8-like_sf"/>
</dbReference>
<dbReference type="EMBL" id="JAUCMX010000005">
    <property type="protein sequence ID" value="KAK3546193.1"/>
    <property type="molecule type" value="Genomic_DNA"/>
</dbReference>
<dbReference type="SUPFAM" id="SSF54117">
    <property type="entry name" value="Interleukin 8-like chemokines"/>
    <property type="match status" value="1"/>
</dbReference>
<evidence type="ECO:0000256" key="2">
    <source>
        <dbReference type="SAM" id="SignalP"/>
    </source>
</evidence>
<keyword evidence="5" id="KW-1185">Reference proteome</keyword>
<sequence>MNFSQKMRSFVVLTFFACIAITAATEKESVCCKEVSSKKITLPITGFKVQAERPPCVKAVIFYTSKGAVCSHWREDWVLRKVTELRKLQAINKRLKMNTTTAPQMADSTYSSNSTLNY</sequence>
<comment type="caution">
    <text evidence="4">The sequence shown here is derived from an EMBL/GenBank/DDBJ whole genome shotgun (WGS) entry which is preliminary data.</text>
</comment>
<proteinExistence type="predicted"/>
<protein>
    <recommendedName>
        <fullName evidence="3">Chemokine interleukin-8-like domain-containing protein</fullName>
    </recommendedName>
</protein>
<evidence type="ECO:0000313" key="4">
    <source>
        <dbReference type="EMBL" id="KAK3546193.1"/>
    </source>
</evidence>
<dbReference type="Pfam" id="PF00048">
    <property type="entry name" value="IL8"/>
    <property type="match status" value="1"/>
</dbReference>
<evidence type="ECO:0000259" key="3">
    <source>
        <dbReference type="Pfam" id="PF00048"/>
    </source>
</evidence>
<name>A0AAE0R9V0_9TELE</name>
<accession>A0AAE0R9V0</accession>
<organism evidence="4 5">
    <name type="scientific">Hemibagrus guttatus</name>
    <dbReference type="NCBI Taxonomy" id="175788"/>
    <lineage>
        <taxon>Eukaryota</taxon>
        <taxon>Metazoa</taxon>
        <taxon>Chordata</taxon>
        <taxon>Craniata</taxon>
        <taxon>Vertebrata</taxon>
        <taxon>Euteleostomi</taxon>
        <taxon>Actinopterygii</taxon>
        <taxon>Neopterygii</taxon>
        <taxon>Teleostei</taxon>
        <taxon>Ostariophysi</taxon>
        <taxon>Siluriformes</taxon>
        <taxon>Bagridae</taxon>
        <taxon>Hemibagrus</taxon>
    </lineage>
</organism>
<dbReference type="GO" id="GO:0008009">
    <property type="term" value="F:chemokine activity"/>
    <property type="evidence" value="ECO:0007669"/>
    <property type="project" value="InterPro"/>
</dbReference>
<evidence type="ECO:0000313" key="5">
    <source>
        <dbReference type="Proteomes" id="UP001274896"/>
    </source>
</evidence>
<gene>
    <name evidence="4" type="ORF">QTP70_025234</name>
</gene>
<dbReference type="Gene3D" id="2.40.50.40">
    <property type="match status" value="1"/>
</dbReference>
<dbReference type="AlphaFoldDB" id="A0AAE0R9V0"/>
<reference evidence="4" key="1">
    <citation type="submission" date="2023-06" db="EMBL/GenBank/DDBJ databases">
        <title>Male Hemibagrus guttatus genome.</title>
        <authorList>
            <person name="Bian C."/>
        </authorList>
    </citation>
    <scope>NUCLEOTIDE SEQUENCE</scope>
    <source>
        <strain evidence="4">Male_cb2023</strain>
        <tissue evidence="4">Muscle</tissue>
    </source>
</reference>
<dbReference type="InterPro" id="IPR001811">
    <property type="entry name" value="Chemokine_IL8-like_dom"/>
</dbReference>
<feature type="signal peptide" evidence="2">
    <location>
        <begin position="1"/>
        <end position="24"/>
    </location>
</feature>
<evidence type="ECO:0000256" key="1">
    <source>
        <dbReference type="ARBA" id="ARBA00022514"/>
    </source>
</evidence>
<dbReference type="Proteomes" id="UP001274896">
    <property type="component" value="Unassembled WGS sequence"/>
</dbReference>
<dbReference type="GO" id="GO:0005615">
    <property type="term" value="C:extracellular space"/>
    <property type="evidence" value="ECO:0007669"/>
    <property type="project" value="UniProtKB-KW"/>
</dbReference>
<keyword evidence="2" id="KW-0732">Signal</keyword>
<feature type="chain" id="PRO_5042096482" description="Chemokine interleukin-8-like domain-containing protein" evidence="2">
    <location>
        <begin position="25"/>
        <end position="118"/>
    </location>
</feature>
<dbReference type="GO" id="GO:0006955">
    <property type="term" value="P:immune response"/>
    <property type="evidence" value="ECO:0007669"/>
    <property type="project" value="InterPro"/>
</dbReference>
<feature type="domain" description="Chemokine interleukin-8-like" evidence="3">
    <location>
        <begin position="30"/>
        <end position="84"/>
    </location>
</feature>